<dbReference type="Pfam" id="PF00635">
    <property type="entry name" value="Motile_Sperm"/>
    <property type="match status" value="1"/>
</dbReference>
<keyword evidence="3" id="KW-1133">Transmembrane helix</keyword>
<dbReference type="PROSITE" id="PS50202">
    <property type="entry name" value="MSP"/>
    <property type="match status" value="1"/>
</dbReference>
<comment type="similarity">
    <text evidence="1">Belongs to the VAMP-associated protein (VAP) (TC 9.B.17) family.</text>
</comment>
<keyword evidence="3" id="KW-0812">Transmembrane</keyword>
<dbReference type="Gene3D" id="2.60.40.10">
    <property type="entry name" value="Immunoglobulins"/>
    <property type="match status" value="1"/>
</dbReference>
<name>A0A9Q1KB70_9CARY</name>
<dbReference type="GO" id="GO:0005789">
    <property type="term" value="C:endoplasmic reticulum membrane"/>
    <property type="evidence" value="ECO:0007669"/>
    <property type="project" value="InterPro"/>
</dbReference>
<evidence type="ECO:0000256" key="1">
    <source>
        <dbReference type="ARBA" id="ARBA00008932"/>
    </source>
</evidence>
<dbReference type="InterPro" id="IPR008962">
    <property type="entry name" value="PapD-like_sf"/>
</dbReference>
<dbReference type="GO" id="GO:0061817">
    <property type="term" value="P:endoplasmic reticulum-plasma membrane tethering"/>
    <property type="evidence" value="ECO:0007669"/>
    <property type="project" value="TreeGrafter"/>
</dbReference>
<evidence type="ECO:0000256" key="3">
    <source>
        <dbReference type="SAM" id="Phobius"/>
    </source>
</evidence>
<dbReference type="OrthoDB" id="264603at2759"/>
<dbReference type="InterPro" id="IPR000535">
    <property type="entry name" value="MSP_dom"/>
</dbReference>
<dbReference type="PANTHER" id="PTHR10809:SF45">
    <property type="entry name" value="VESICLE-ASSOCIATED PROTEIN 2-2"/>
    <property type="match status" value="1"/>
</dbReference>
<keyword evidence="6" id="KW-1185">Reference proteome</keyword>
<keyword evidence="3" id="KW-0472">Membrane</keyword>
<dbReference type="PANTHER" id="PTHR10809">
    <property type="entry name" value="VESICLE-ASSOCIATED MEMBRANE PROTEIN-ASSOCIATED PROTEIN"/>
    <property type="match status" value="1"/>
</dbReference>
<dbReference type="InterPro" id="IPR016763">
    <property type="entry name" value="VAP"/>
</dbReference>
<keyword evidence="2" id="KW-0175">Coiled coil</keyword>
<feature type="coiled-coil region" evidence="2">
    <location>
        <begin position="329"/>
        <end position="384"/>
    </location>
</feature>
<dbReference type="SUPFAM" id="SSF49354">
    <property type="entry name" value="PapD-like"/>
    <property type="match status" value="1"/>
</dbReference>
<dbReference type="GO" id="GO:0090158">
    <property type="term" value="P:endoplasmic reticulum membrane organization"/>
    <property type="evidence" value="ECO:0007669"/>
    <property type="project" value="TreeGrafter"/>
</dbReference>
<evidence type="ECO:0000313" key="5">
    <source>
        <dbReference type="EMBL" id="KAJ8440153.1"/>
    </source>
</evidence>
<dbReference type="AlphaFoldDB" id="A0A9Q1KB70"/>
<proteinExistence type="inferred from homology"/>
<organism evidence="5 6">
    <name type="scientific">Carnegiea gigantea</name>
    <dbReference type="NCBI Taxonomy" id="171969"/>
    <lineage>
        <taxon>Eukaryota</taxon>
        <taxon>Viridiplantae</taxon>
        <taxon>Streptophyta</taxon>
        <taxon>Embryophyta</taxon>
        <taxon>Tracheophyta</taxon>
        <taxon>Spermatophyta</taxon>
        <taxon>Magnoliopsida</taxon>
        <taxon>eudicotyledons</taxon>
        <taxon>Gunneridae</taxon>
        <taxon>Pentapetalae</taxon>
        <taxon>Caryophyllales</taxon>
        <taxon>Cactineae</taxon>
        <taxon>Cactaceae</taxon>
        <taxon>Cactoideae</taxon>
        <taxon>Echinocereeae</taxon>
        <taxon>Carnegiea</taxon>
    </lineage>
</organism>
<evidence type="ECO:0000259" key="4">
    <source>
        <dbReference type="PROSITE" id="PS50202"/>
    </source>
</evidence>
<dbReference type="EMBL" id="JAKOGI010000197">
    <property type="protein sequence ID" value="KAJ8440153.1"/>
    <property type="molecule type" value="Genomic_DNA"/>
</dbReference>
<gene>
    <name evidence="5" type="ORF">Cgig2_003478</name>
</gene>
<reference evidence="5" key="1">
    <citation type="submission" date="2022-04" db="EMBL/GenBank/DDBJ databases">
        <title>Carnegiea gigantea Genome sequencing and assembly v2.</title>
        <authorList>
            <person name="Copetti D."/>
            <person name="Sanderson M.J."/>
            <person name="Burquez A."/>
            <person name="Wojciechowski M.F."/>
        </authorList>
    </citation>
    <scope>NUCLEOTIDE SEQUENCE</scope>
    <source>
        <strain evidence="5">SGP5-SGP5p</strain>
        <tissue evidence="5">Aerial part</tissue>
    </source>
</reference>
<dbReference type="InterPro" id="IPR013783">
    <property type="entry name" value="Ig-like_fold"/>
</dbReference>
<evidence type="ECO:0000313" key="6">
    <source>
        <dbReference type="Proteomes" id="UP001153076"/>
    </source>
</evidence>
<accession>A0A9Q1KB70</accession>
<feature type="domain" description="MSP" evidence="4">
    <location>
        <begin position="4"/>
        <end position="124"/>
    </location>
</feature>
<dbReference type="FunFam" id="2.60.40.10:FF:000813">
    <property type="entry name" value="Vesicle-associated protein 1-1"/>
    <property type="match status" value="1"/>
</dbReference>
<dbReference type="Proteomes" id="UP001153076">
    <property type="component" value="Unassembled WGS sequence"/>
</dbReference>
<sequence>MSTQLEIQPRELKFVVELGKQSKCTVRLTNRTDQYVAFKVKTTSPKKYCVRPNVGVLQPKEALEFVVIMQAQKTGLLDLTCKDKFLIQNTIVPVGTVDEDVTSEMFSKDGGRYVEESKLRVFLATPPPSSPELTPITSTLKQAEEHLLSKTVNNRDLKPMKTADEFIMPKTANNEDFKPVKTTSEEHVVSKPVDNEEFKPMRTAVELAVSKAVKNEEFKPVEIAVEHVVPKALNNEEFKPAKTAVEHVVSKTMDNEDLKLVKTAEVEPIQDLKAELIKTKNVKFEPSKFVVSSEVKDVESESKEDVDVVRRAIEPAVVMEPRILMSEEEQKLFKDVEEMKSKLHQLESKLSKAEVTISKLREERQLAFQDRETLQQEMAFLRKRKAERRVHDGFPLLFVCMVAIISLVAGYGFHP</sequence>
<evidence type="ECO:0000256" key="2">
    <source>
        <dbReference type="SAM" id="Coils"/>
    </source>
</evidence>
<protein>
    <recommendedName>
        <fullName evidence="4">MSP domain-containing protein</fullName>
    </recommendedName>
</protein>
<comment type="caution">
    <text evidence="5">The sequence shown here is derived from an EMBL/GenBank/DDBJ whole genome shotgun (WGS) entry which is preliminary data.</text>
</comment>
<dbReference type="GO" id="GO:0005886">
    <property type="term" value="C:plasma membrane"/>
    <property type="evidence" value="ECO:0007669"/>
    <property type="project" value="TreeGrafter"/>
</dbReference>
<feature type="transmembrane region" description="Helical" evidence="3">
    <location>
        <begin position="393"/>
        <end position="413"/>
    </location>
</feature>